<accession>A0A5J5EFS6</accession>
<dbReference type="InterPro" id="IPR050062">
    <property type="entry name" value="Pro-tRNA_synthetase"/>
</dbReference>
<dbReference type="InParanoid" id="A0A5J5EFS6"/>
<dbReference type="Pfam" id="PF03129">
    <property type="entry name" value="HGTP_anticodon"/>
    <property type="match status" value="1"/>
</dbReference>
<dbReference type="Proteomes" id="UP000326924">
    <property type="component" value="Unassembled WGS sequence"/>
</dbReference>
<dbReference type="InterPro" id="IPR002314">
    <property type="entry name" value="aa-tRNA-synt_IIb"/>
</dbReference>
<dbReference type="SUPFAM" id="SSF55681">
    <property type="entry name" value="Class II aaRS and biotin synthetases"/>
    <property type="match status" value="1"/>
</dbReference>
<dbReference type="Gene3D" id="3.30.930.10">
    <property type="entry name" value="Bira Bifunctional Protein, Domain 2"/>
    <property type="match status" value="2"/>
</dbReference>
<keyword evidence="3" id="KW-0436">Ligase</keyword>
<evidence type="ECO:0000313" key="12">
    <source>
        <dbReference type="Proteomes" id="UP000326924"/>
    </source>
</evidence>
<comment type="catalytic activity">
    <reaction evidence="9">
        <text>tRNA(Pro) + L-proline + ATP = L-prolyl-tRNA(Pro) + AMP + diphosphate</text>
        <dbReference type="Rhea" id="RHEA:14305"/>
        <dbReference type="Rhea" id="RHEA-COMP:9700"/>
        <dbReference type="Rhea" id="RHEA-COMP:9702"/>
        <dbReference type="ChEBI" id="CHEBI:30616"/>
        <dbReference type="ChEBI" id="CHEBI:33019"/>
        <dbReference type="ChEBI" id="CHEBI:60039"/>
        <dbReference type="ChEBI" id="CHEBI:78442"/>
        <dbReference type="ChEBI" id="CHEBI:78532"/>
        <dbReference type="ChEBI" id="CHEBI:456215"/>
        <dbReference type="EC" id="6.1.1.15"/>
    </reaction>
</comment>
<dbReference type="GO" id="GO:0006433">
    <property type="term" value="P:prolyl-tRNA aminoacylation"/>
    <property type="evidence" value="ECO:0007669"/>
    <property type="project" value="InterPro"/>
</dbReference>
<dbReference type="EMBL" id="VXIS01000366">
    <property type="protein sequence ID" value="KAA8894091.1"/>
    <property type="molecule type" value="Genomic_DNA"/>
</dbReference>
<dbReference type="OrthoDB" id="10267474at2759"/>
<sequence>MPLTTTIAGRLRPLRTPSALLRVSPCLRRNLTIDHRQRLSNFFAPSGGIAPTTKDGSTTEDVHALLLRTGYLRQAYSGIFHYLPLGLRVHEKLEKLIDKHMRTLGASKLSLSTISTEKLWEKTGRMGGTEFMRFKDRKGTKFLLAPTHEEEVTALVGGLVASHKQLPLRVYQVGRKYRDERRPRAGLLRGREFTMKDLYTFDATEEAALETYAEVQVAYRAIFDELGLPYLVAEADSGSMGGNMSHEYLYPSATGEDTILSCTSCSYTANTEAAVPRAPAPSATPPAPAEIGVHHAITADRKTLINTYYFRSSVNALETRAPNEINLHRIKEVVPTLDPSVLNPLELFYNSFVPFPEEGHSQIINLFDRALPYTLTTGASFSNHTDHAAAAGFTADKRIPTTSIAKHPSTGQPLTLIKPRVDDHCPRCADGRLKSTTAVELGHTFHLGARYTSPLGAIVFNAEQQRVPMQQGCHGLGVSRMIAAIAEGHRDSVGLGWPAVVAPFEVCVVCHPEGKTDADMVYDLLSEGGGRDVVVDDRERELVWKMKDADLVGYPVFVVLGRAWKKDGLLEVQSRRKALKALVKPEELRSTVEGLLESL</sequence>
<evidence type="ECO:0000256" key="4">
    <source>
        <dbReference type="ARBA" id="ARBA00022741"/>
    </source>
</evidence>
<dbReference type="PRINTS" id="PR01046">
    <property type="entry name" value="TRNASYNTHPRO"/>
</dbReference>
<name>A0A5J5EFS6_9PEZI</name>
<evidence type="ECO:0000256" key="7">
    <source>
        <dbReference type="ARBA" id="ARBA00023146"/>
    </source>
</evidence>
<dbReference type="InterPro" id="IPR002316">
    <property type="entry name" value="Pro-tRNA-ligase_IIa"/>
</dbReference>
<dbReference type="GO" id="GO:0005739">
    <property type="term" value="C:mitochondrion"/>
    <property type="evidence" value="ECO:0007669"/>
    <property type="project" value="TreeGrafter"/>
</dbReference>
<dbReference type="NCBIfam" id="TIGR00409">
    <property type="entry name" value="proS_fam_II"/>
    <property type="match status" value="1"/>
</dbReference>
<dbReference type="EC" id="6.1.1.15" evidence="2"/>
<dbReference type="InterPro" id="IPR004154">
    <property type="entry name" value="Anticodon-bd"/>
</dbReference>
<comment type="similarity">
    <text evidence="1">Belongs to the class-II aminoacyl-tRNA synthetase family.</text>
</comment>
<keyword evidence="6" id="KW-0648">Protein biosynthesis</keyword>
<evidence type="ECO:0000256" key="8">
    <source>
        <dbReference type="ARBA" id="ARBA00029731"/>
    </source>
</evidence>
<reference evidence="11 12" key="1">
    <citation type="submission" date="2019-09" db="EMBL/GenBank/DDBJ databases">
        <title>Draft genome of the ectomycorrhizal ascomycete Sphaerosporella brunnea.</title>
        <authorList>
            <consortium name="DOE Joint Genome Institute"/>
            <person name="Benucci G.M."/>
            <person name="Marozzi G."/>
            <person name="Antonielli L."/>
            <person name="Sanchez S."/>
            <person name="Marco P."/>
            <person name="Wang X."/>
            <person name="Falini L.B."/>
            <person name="Barry K."/>
            <person name="Haridas S."/>
            <person name="Lipzen A."/>
            <person name="Labutti K."/>
            <person name="Grigoriev I.V."/>
            <person name="Murat C."/>
            <person name="Martin F."/>
            <person name="Albertini E."/>
            <person name="Donnini D."/>
            <person name="Bonito G."/>
        </authorList>
    </citation>
    <scope>NUCLEOTIDE SEQUENCE [LARGE SCALE GENOMIC DNA]</scope>
    <source>
        <strain evidence="11 12">Sb_GMNB300</strain>
    </source>
</reference>
<dbReference type="PANTHER" id="PTHR42753">
    <property type="entry name" value="MITOCHONDRIAL RIBOSOME PROTEIN L39/PROLYL-TRNA LIGASE FAMILY MEMBER"/>
    <property type="match status" value="1"/>
</dbReference>
<dbReference type="Gene3D" id="3.40.50.800">
    <property type="entry name" value="Anticodon-binding domain"/>
    <property type="match status" value="1"/>
</dbReference>
<dbReference type="FunCoup" id="A0A5J5EFS6">
    <property type="interactions" value="432"/>
</dbReference>
<dbReference type="GO" id="GO:0005524">
    <property type="term" value="F:ATP binding"/>
    <property type="evidence" value="ECO:0007669"/>
    <property type="project" value="UniProtKB-KW"/>
</dbReference>
<dbReference type="GO" id="GO:0004827">
    <property type="term" value="F:proline-tRNA ligase activity"/>
    <property type="evidence" value="ECO:0007669"/>
    <property type="project" value="UniProtKB-EC"/>
</dbReference>
<dbReference type="SUPFAM" id="SSF52954">
    <property type="entry name" value="Class II aaRS ABD-related"/>
    <property type="match status" value="1"/>
</dbReference>
<evidence type="ECO:0000256" key="6">
    <source>
        <dbReference type="ARBA" id="ARBA00022917"/>
    </source>
</evidence>
<evidence type="ECO:0000256" key="1">
    <source>
        <dbReference type="ARBA" id="ARBA00008226"/>
    </source>
</evidence>
<feature type="domain" description="Aminoacyl-transfer RNA synthetases class-II family profile" evidence="10">
    <location>
        <begin position="86"/>
        <end position="498"/>
    </location>
</feature>
<evidence type="ECO:0000313" key="11">
    <source>
        <dbReference type="EMBL" id="KAA8894091.1"/>
    </source>
</evidence>
<dbReference type="InterPro" id="IPR036621">
    <property type="entry name" value="Anticodon-bd_dom_sf"/>
</dbReference>
<keyword evidence="5" id="KW-0067">ATP-binding</keyword>
<gene>
    <name evidence="11" type="ORF">FN846DRAFT_913273</name>
</gene>
<dbReference type="Pfam" id="PF00587">
    <property type="entry name" value="tRNA-synt_2b"/>
    <property type="match status" value="1"/>
</dbReference>
<comment type="caution">
    <text evidence="11">The sequence shown here is derived from an EMBL/GenBank/DDBJ whole genome shotgun (WGS) entry which is preliminary data.</text>
</comment>
<keyword evidence="12" id="KW-1185">Reference proteome</keyword>
<organism evidence="11 12">
    <name type="scientific">Sphaerosporella brunnea</name>
    <dbReference type="NCBI Taxonomy" id="1250544"/>
    <lineage>
        <taxon>Eukaryota</taxon>
        <taxon>Fungi</taxon>
        <taxon>Dikarya</taxon>
        <taxon>Ascomycota</taxon>
        <taxon>Pezizomycotina</taxon>
        <taxon>Pezizomycetes</taxon>
        <taxon>Pezizales</taxon>
        <taxon>Pyronemataceae</taxon>
        <taxon>Sphaerosporella</taxon>
    </lineage>
</organism>
<evidence type="ECO:0000256" key="2">
    <source>
        <dbReference type="ARBA" id="ARBA00012831"/>
    </source>
</evidence>
<keyword evidence="7 11" id="KW-0030">Aminoacyl-tRNA synthetase</keyword>
<protein>
    <recommendedName>
        <fullName evidence="2">proline--tRNA ligase</fullName>
        <ecNumber evidence="2">6.1.1.15</ecNumber>
    </recommendedName>
    <alternativeName>
        <fullName evidence="8">Prolyl-tRNA synthetase</fullName>
    </alternativeName>
</protein>
<proteinExistence type="inferred from homology"/>
<dbReference type="InterPro" id="IPR045864">
    <property type="entry name" value="aa-tRNA-synth_II/BPL/LPL"/>
</dbReference>
<dbReference type="PROSITE" id="PS50862">
    <property type="entry name" value="AA_TRNA_LIGASE_II"/>
    <property type="match status" value="1"/>
</dbReference>
<evidence type="ECO:0000256" key="9">
    <source>
        <dbReference type="ARBA" id="ARBA00047671"/>
    </source>
</evidence>
<evidence type="ECO:0000256" key="5">
    <source>
        <dbReference type="ARBA" id="ARBA00022840"/>
    </source>
</evidence>
<dbReference type="InterPro" id="IPR004500">
    <property type="entry name" value="Pro-tRNA-synth_IIa_bac-type"/>
</dbReference>
<evidence type="ECO:0000256" key="3">
    <source>
        <dbReference type="ARBA" id="ARBA00022598"/>
    </source>
</evidence>
<dbReference type="AlphaFoldDB" id="A0A5J5EFS6"/>
<dbReference type="PANTHER" id="PTHR42753:SF2">
    <property type="entry name" value="PROLINE--TRNA LIGASE"/>
    <property type="match status" value="1"/>
</dbReference>
<evidence type="ECO:0000259" key="10">
    <source>
        <dbReference type="PROSITE" id="PS50862"/>
    </source>
</evidence>
<dbReference type="InterPro" id="IPR006195">
    <property type="entry name" value="aa-tRNA-synth_II"/>
</dbReference>
<keyword evidence="4" id="KW-0547">Nucleotide-binding</keyword>